<proteinExistence type="predicted"/>
<dbReference type="InterPro" id="IPR013108">
    <property type="entry name" value="Amidohydro_3"/>
</dbReference>
<dbReference type="AlphaFoldDB" id="A0A437GY17"/>
<dbReference type="Gene3D" id="3.10.310.70">
    <property type="match status" value="1"/>
</dbReference>
<feature type="domain" description="Amidohydrolase 3" evidence="1">
    <location>
        <begin position="81"/>
        <end position="553"/>
    </location>
</feature>
<dbReference type="InterPro" id="IPR011059">
    <property type="entry name" value="Metal-dep_hydrolase_composite"/>
</dbReference>
<dbReference type="Proteomes" id="UP000283003">
    <property type="component" value="Unassembled WGS sequence"/>
</dbReference>
<evidence type="ECO:0000313" key="3">
    <source>
        <dbReference type="Proteomes" id="UP000283003"/>
    </source>
</evidence>
<accession>A0A437GY17</accession>
<dbReference type="InterPro" id="IPR032466">
    <property type="entry name" value="Metal_Hydrolase"/>
</dbReference>
<dbReference type="RefSeq" id="WP_127612779.1">
    <property type="nucleotide sequence ID" value="NZ_RXOL01000004.1"/>
</dbReference>
<dbReference type="SUPFAM" id="SSF51556">
    <property type="entry name" value="Metallo-dependent hydrolases"/>
    <property type="match status" value="1"/>
</dbReference>
<dbReference type="Gene3D" id="2.30.40.10">
    <property type="entry name" value="Urease, subunit C, domain 1"/>
    <property type="match status" value="1"/>
</dbReference>
<organism evidence="2 3">
    <name type="scientific">Croceicoccus ponticola</name>
    <dbReference type="NCBI Taxonomy" id="2217664"/>
    <lineage>
        <taxon>Bacteria</taxon>
        <taxon>Pseudomonadati</taxon>
        <taxon>Pseudomonadota</taxon>
        <taxon>Alphaproteobacteria</taxon>
        <taxon>Sphingomonadales</taxon>
        <taxon>Erythrobacteraceae</taxon>
        <taxon>Croceicoccus</taxon>
    </lineage>
</organism>
<dbReference type="InterPro" id="IPR033932">
    <property type="entry name" value="YtcJ-like"/>
</dbReference>
<name>A0A437GY17_9SPHN</name>
<dbReference type="Gene3D" id="3.20.20.140">
    <property type="entry name" value="Metal-dependent hydrolases"/>
    <property type="match status" value="1"/>
</dbReference>
<keyword evidence="2" id="KW-0378">Hydrolase</keyword>
<gene>
    <name evidence="2" type="ORF">EKN06_09975</name>
</gene>
<sequence length="558" mass="59934">MNIVDRRRFLAGGTALAAQMVLWRKAALPRSGPMIETAFTNGHVWTGDGAAVFSDALGITGGRIVALGRDAVTALSGPRTQVIDLAGAFVTPGIIDPHVHFTTGALQLSQPVLRDAKNRGQFAEVVARAASALPPGQWITGGNWDNDGWGGELPHRNWIDAVTADTPVAVTRYDLHMVLLNSRALAAIGVDESIAEIAGGVIGRDASGSLTGIFKDAAKDFVLSLIPAESDTMVDAANRTAMQIALSKGITQLCEPGMDWLSFHSMRRIDASGEMPMRFNAMVPLADWSKLARIVADEGKGGDKVRWSGCKAIFDGSLGSRTALFYEPYLDDPTTSGIIVTDPDDLRAWMTDADAAGLQLCIHAIGDKANDTVLDVMDEVAAKNGPRDRRFRIEHAQHLKAEAMPRFASSDVIASVQPYHAIDDGRWAVRRIGPQRLETTYAFHSLMENGATLCFGSDWPVAPLDPLTGLDAAITRATLDGEHPQGWYPRQRVTAGQALLAYTRNGARATMRDDTGTLAPGKHADFVVWDRDLTGVSGKELLSANALQTWVGGTKRHG</sequence>
<protein>
    <submittedName>
        <fullName evidence="2">Amidohydrolase</fullName>
    </submittedName>
</protein>
<dbReference type="OrthoDB" id="9811399at2"/>
<reference evidence="2 3" key="1">
    <citation type="submission" date="2018-12" db="EMBL/GenBank/DDBJ databases">
        <title>Croceicoccus ponticola sp. nov., a lipolytic bacterium isolated from seawater.</title>
        <authorList>
            <person name="Yoon J.-H."/>
        </authorList>
    </citation>
    <scope>NUCLEOTIDE SEQUENCE [LARGE SCALE GENOMIC DNA]</scope>
    <source>
        <strain evidence="2 3">GM-16</strain>
    </source>
</reference>
<evidence type="ECO:0000259" key="1">
    <source>
        <dbReference type="Pfam" id="PF07969"/>
    </source>
</evidence>
<dbReference type="EMBL" id="RXOL01000004">
    <property type="protein sequence ID" value="RVQ66356.1"/>
    <property type="molecule type" value="Genomic_DNA"/>
</dbReference>
<dbReference type="Pfam" id="PF07969">
    <property type="entry name" value="Amidohydro_3"/>
    <property type="match status" value="1"/>
</dbReference>
<dbReference type="GO" id="GO:0016810">
    <property type="term" value="F:hydrolase activity, acting on carbon-nitrogen (but not peptide) bonds"/>
    <property type="evidence" value="ECO:0007669"/>
    <property type="project" value="InterPro"/>
</dbReference>
<dbReference type="PANTHER" id="PTHR22642">
    <property type="entry name" value="IMIDAZOLONEPROPIONASE"/>
    <property type="match status" value="1"/>
</dbReference>
<evidence type="ECO:0000313" key="2">
    <source>
        <dbReference type="EMBL" id="RVQ66356.1"/>
    </source>
</evidence>
<dbReference type="SUPFAM" id="SSF51338">
    <property type="entry name" value="Composite domain of metallo-dependent hydrolases"/>
    <property type="match status" value="1"/>
</dbReference>
<dbReference type="PANTHER" id="PTHR22642:SF2">
    <property type="entry name" value="PROTEIN LONG AFTER FAR-RED 3"/>
    <property type="match status" value="1"/>
</dbReference>
<keyword evidence="3" id="KW-1185">Reference proteome</keyword>
<dbReference type="CDD" id="cd01300">
    <property type="entry name" value="YtcJ_like"/>
    <property type="match status" value="1"/>
</dbReference>
<comment type="caution">
    <text evidence="2">The sequence shown here is derived from an EMBL/GenBank/DDBJ whole genome shotgun (WGS) entry which is preliminary data.</text>
</comment>